<organism evidence="1 2">
    <name type="scientific">Caproicibacterium amylolyticum</name>
    <dbReference type="NCBI Taxonomy" id="2766537"/>
    <lineage>
        <taxon>Bacteria</taxon>
        <taxon>Bacillati</taxon>
        <taxon>Bacillota</taxon>
        <taxon>Clostridia</taxon>
        <taxon>Eubacteriales</taxon>
        <taxon>Oscillospiraceae</taxon>
        <taxon>Caproicibacterium</taxon>
    </lineage>
</organism>
<reference evidence="1 2" key="1">
    <citation type="submission" date="2020-08" db="EMBL/GenBank/DDBJ databases">
        <authorList>
            <person name="Ren C."/>
            <person name="Gu Y."/>
            <person name="Xu Y."/>
        </authorList>
    </citation>
    <scope>NUCLEOTIDE SEQUENCE [LARGE SCALE GENOMIC DNA]</scope>
    <source>
        <strain evidence="1 2">LBM18003</strain>
    </source>
</reference>
<dbReference type="InterPro" id="IPR015424">
    <property type="entry name" value="PyrdxlP-dep_Trfase"/>
</dbReference>
<dbReference type="InterPro" id="IPR024551">
    <property type="entry name" value="AspAT_Ic"/>
</dbReference>
<name>A0A7G9WK84_9FIRM</name>
<keyword evidence="1" id="KW-0808">Transferase</keyword>
<dbReference type="GO" id="GO:0004069">
    <property type="term" value="F:L-aspartate:2-oxoglutarate aminotransferase activity"/>
    <property type="evidence" value="ECO:0007669"/>
    <property type="project" value="InterPro"/>
</dbReference>
<keyword evidence="2" id="KW-1185">Reference proteome</keyword>
<sequence length="427" mass="46911">MLEFQKMSEKELQSLKAELTEKFEACKAQGLKLNMARGKPGADQLALSMGMLDALNSKSDMKASDGMDCRNYGEPDGLPEMRQLMGQLMGLPAENVIVGGNSSLNMMFDTVSCAMTHGLAGEKPWCQQGKLKFLCPAPGYDRHFAVTEYFGFELITVPMLSTGPDMDVVEKLTGSDASIKGIWCVPKYANPTGITFSDETVRRFAALKPAAPDFRIFWDNAYCVHELTDTPDVLLNLWEECRKNGNEDLPLFFASTSKITFPGAGIAAMGASEKNLNTLREHYKYQTIGPDKLNQLRHLSFLKNMDGIHAQMQKHRTLIAPKFEAVEKTFQEQLAGKGIAEWTKPNGGYFISVDVLNGCAKRTVALCKEAGVTLTGAGATYPYKKDPNDSNIRVAPTYPPLAEIKAAAELFCLCAQLAACEKLLEKA</sequence>
<protein>
    <submittedName>
        <fullName evidence="1">Aminotransferase class I/II-fold pyridoxal phosphate-dependent enzyme</fullName>
    </submittedName>
</protein>
<dbReference type="InterPro" id="IPR015422">
    <property type="entry name" value="PyrdxlP-dep_Trfase_small"/>
</dbReference>
<gene>
    <name evidence="1" type="ORF">H6X83_05640</name>
</gene>
<evidence type="ECO:0000313" key="1">
    <source>
        <dbReference type="EMBL" id="QNO19096.1"/>
    </source>
</evidence>
<dbReference type="PANTHER" id="PTHR43799">
    <property type="entry name" value="AMINOTRANSFERASE, PUTATIVE-RELATED"/>
    <property type="match status" value="1"/>
</dbReference>
<dbReference type="PANTHER" id="PTHR43799:SF1">
    <property type="entry name" value="ASPARTATE AMINOTRANSFERASE"/>
    <property type="match status" value="1"/>
</dbReference>
<dbReference type="Gene3D" id="3.40.640.10">
    <property type="entry name" value="Type I PLP-dependent aspartate aminotransferase-like (Major domain)"/>
    <property type="match status" value="1"/>
</dbReference>
<dbReference type="Pfam" id="PF12897">
    <property type="entry name" value="Asp_aminotransf"/>
    <property type="match status" value="1"/>
</dbReference>
<accession>A0A7G9WK84</accession>
<dbReference type="EMBL" id="CP060696">
    <property type="protein sequence ID" value="QNO19096.1"/>
    <property type="molecule type" value="Genomic_DNA"/>
</dbReference>
<dbReference type="InterPro" id="IPR015421">
    <property type="entry name" value="PyrdxlP-dep_Trfase_major"/>
</dbReference>
<dbReference type="Gene3D" id="3.90.1150.10">
    <property type="entry name" value="Aspartate Aminotransferase, domain 1"/>
    <property type="match status" value="1"/>
</dbReference>
<dbReference type="KEGG" id="caml:H6X83_05640"/>
<evidence type="ECO:0000313" key="2">
    <source>
        <dbReference type="Proteomes" id="UP000516046"/>
    </source>
</evidence>
<dbReference type="RefSeq" id="WP_212508165.1">
    <property type="nucleotide sequence ID" value="NZ_CP060696.1"/>
</dbReference>
<dbReference type="SUPFAM" id="SSF53383">
    <property type="entry name" value="PLP-dependent transferases"/>
    <property type="match status" value="1"/>
</dbReference>
<dbReference type="AlphaFoldDB" id="A0A7G9WK84"/>
<keyword evidence="1" id="KW-0032">Aminotransferase</keyword>
<dbReference type="Proteomes" id="UP000516046">
    <property type="component" value="Chromosome"/>
</dbReference>
<proteinExistence type="predicted"/>